<dbReference type="PROSITE" id="PS00301">
    <property type="entry name" value="G_TR_1"/>
    <property type="match status" value="1"/>
</dbReference>
<dbReference type="InterPro" id="IPR000795">
    <property type="entry name" value="T_Tr_GTP-bd_dom"/>
</dbReference>
<dbReference type="InterPro" id="IPR031157">
    <property type="entry name" value="G_TR_CS"/>
</dbReference>
<dbReference type="FunFam" id="3.30.70.240:FF:000001">
    <property type="entry name" value="Elongation factor G"/>
    <property type="match status" value="1"/>
</dbReference>
<dbReference type="InterPro" id="IPR020568">
    <property type="entry name" value="Ribosomal_Su5_D2-typ_SF"/>
</dbReference>
<name>A0A3R7W6L1_9STRA</name>
<dbReference type="GO" id="GO:0005759">
    <property type="term" value="C:mitochondrial matrix"/>
    <property type="evidence" value="ECO:0007669"/>
    <property type="project" value="UniProtKB-ARBA"/>
</dbReference>
<sequence>MNTIMNPSDNSRAPYAIQVNDTLNPERIVPCTPGCDDPSNYKQLDDDAFHGIATGHWSTKLFSSFNNLVPNALMASFCPCVSLAQITSRLGLLPFNSALLLFGILCLLELLILVLAVVHADTRIFDHSSVDATQEDSQSIPDSRLEHERLHVCRLLPMLRNGTNGYSYQKLPTRIVLFRARGYIASLPVSDKSRNASHELDVEACPEPHVMLRQFGINSCRASALLPLSRQPFSPFYRSSLLCQHLVNRCSSSLSLTAQNFAQEDVASIATIRNIGILAHIDAGKTTTTERMLFYAGAIRKMGEVHNGDATMDFLPQERERGITIGAAAISFPWREHDINLIDTPGHVDFTIEVERTLRVLDGAVAVLDGVAGVEAQTETVWEQADRYKVPRIAFINKLDREGASFSRSCESIEARFGVQTLCVQLPIGEEAGFEGLLDLVDMQLVKWMDKEGEQVQRLPLLSSTGGKMAEMYAKALVGRQTLIERASNYDDELGELFLMEEEIENHILKAALRRITVQRSLASKVVVTLCGSALKNKGVQPLLDAVVDYLPSPLDLSPFEAHSVIGGKKTRSHGHHKENEVVQKKVSSCEPLCALAFKVQHDRQRGLVVFFRVYSGVLNAKSQLINTSRNGTKERLTRLMHVAADGEEAVDSISAGHIGAAVGLKHTFTGDTLMSAKDAARQIVLPAVQIPKPVFTCSIEAESSAKQKDLDTALEYLQREDPSFVVTVDDETGQTLMSGMGELHLDIIKERLRSEYKLEPSVGTMRVAYLESITSSNELSYVHDVMLGTDRHFAKLTVQVHPLLELQEETPDKDNKEDDENNSTIVHWKNLGAKKMPHAFALAIEEGLRAGLSRGVLTPNRVAYVKVTVDEADCEWDCDSSAASFRTAAALALKQALKESGPVILEPMMKLEVRSPDRCVGDVLSDLSSQRRAHIQEVVSFSASDGSNSTASKGRTIVHAHVPLAHMVGYATLLRSKTQGEASFGIQFSRYVEVDPATRDRLTETFGKLHQHISRASTSSG</sequence>
<accession>A0A3R7W6L1</accession>
<evidence type="ECO:0000256" key="5">
    <source>
        <dbReference type="ARBA" id="ARBA00023128"/>
    </source>
</evidence>
<dbReference type="GO" id="GO:0005525">
    <property type="term" value="F:GTP binding"/>
    <property type="evidence" value="ECO:0007669"/>
    <property type="project" value="UniProtKB-KW"/>
</dbReference>
<keyword evidence="7" id="KW-1133">Transmembrane helix</keyword>
<keyword evidence="7" id="KW-0812">Transmembrane</keyword>
<dbReference type="InterPro" id="IPR005225">
    <property type="entry name" value="Small_GTP-bd"/>
</dbReference>
<evidence type="ECO:0000256" key="6">
    <source>
        <dbReference type="ARBA" id="ARBA00023134"/>
    </source>
</evidence>
<dbReference type="InterPro" id="IPR000640">
    <property type="entry name" value="EFG_V-like"/>
</dbReference>
<dbReference type="GO" id="GO:0032543">
    <property type="term" value="P:mitochondrial translation"/>
    <property type="evidence" value="ECO:0007669"/>
    <property type="project" value="TreeGrafter"/>
</dbReference>
<evidence type="ECO:0000256" key="4">
    <source>
        <dbReference type="ARBA" id="ARBA00022917"/>
    </source>
</evidence>
<gene>
    <name evidence="9" type="ORF">DD237_000591</name>
</gene>
<dbReference type="SUPFAM" id="SSF54211">
    <property type="entry name" value="Ribosomal protein S5 domain 2-like"/>
    <property type="match status" value="1"/>
</dbReference>
<evidence type="ECO:0000313" key="9">
    <source>
        <dbReference type="EMBL" id="RQM16760.1"/>
    </source>
</evidence>
<dbReference type="PANTHER" id="PTHR43261">
    <property type="entry name" value="TRANSLATION ELONGATION FACTOR G-RELATED"/>
    <property type="match status" value="1"/>
</dbReference>
<dbReference type="VEuPathDB" id="FungiDB:DD237_000591"/>
<dbReference type="SUPFAM" id="SSF52540">
    <property type="entry name" value="P-loop containing nucleoside triphosphate hydrolases"/>
    <property type="match status" value="1"/>
</dbReference>
<evidence type="ECO:0000256" key="1">
    <source>
        <dbReference type="ARBA" id="ARBA00005870"/>
    </source>
</evidence>
<dbReference type="InterPro" id="IPR027417">
    <property type="entry name" value="P-loop_NTPase"/>
</dbReference>
<dbReference type="InterPro" id="IPR014721">
    <property type="entry name" value="Ribsml_uS5_D2-typ_fold_subgr"/>
</dbReference>
<dbReference type="SUPFAM" id="SSF50447">
    <property type="entry name" value="Translation proteins"/>
    <property type="match status" value="1"/>
</dbReference>
<dbReference type="AlphaFoldDB" id="A0A3R7W6L1"/>
<keyword evidence="3" id="KW-0251">Elongation factor</keyword>
<dbReference type="Gene3D" id="2.40.30.10">
    <property type="entry name" value="Translation factors"/>
    <property type="match status" value="1"/>
</dbReference>
<feature type="domain" description="Tr-type G" evidence="8">
    <location>
        <begin position="270"/>
        <end position="555"/>
    </location>
</feature>
<dbReference type="InterPro" id="IPR005517">
    <property type="entry name" value="Transl_elong_EFG/EF2_IV"/>
</dbReference>
<evidence type="ECO:0000256" key="3">
    <source>
        <dbReference type="ARBA" id="ARBA00022768"/>
    </source>
</evidence>
<organism evidence="9 10">
    <name type="scientific">Peronospora effusa</name>
    <dbReference type="NCBI Taxonomy" id="542832"/>
    <lineage>
        <taxon>Eukaryota</taxon>
        <taxon>Sar</taxon>
        <taxon>Stramenopiles</taxon>
        <taxon>Oomycota</taxon>
        <taxon>Peronosporomycetes</taxon>
        <taxon>Peronosporales</taxon>
        <taxon>Peronosporaceae</taxon>
        <taxon>Peronospora</taxon>
    </lineage>
</organism>
<dbReference type="Gene3D" id="3.40.50.300">
    <property type="entry name" value="P-loop containing nucleotide triphosphate hydrolases"/>
    <property type="match status" value="1"/>
</dbReference>
<dbReference type="Pfam" id="PF14492">
    <property type="entry name" value="EFG_III"/>
    <property type="match status" value="1"/>
</dbReference>
<dbReference type="CDD" id="cd01886">
    <property type="entry name" value="EF-G"/>
    <property type="match status" value="1"/>
</dbReference>
<dbReference type="SMART" id="SM00838">
    <property type="entry name" value="EFG_C"/>
    <property type="match status" value="1"/>
</dbReference>
<dbReference type="CDD" id="cd03713">
    <property type="entry name" value="EFG_mtEFG_C"/>
    <property type="match status" value="1"/>
</dbReference>
<dbReference type="EMBL" id="QKXF01000110">
    <property type="protein sequence ID" value="RQM16760.1"/>
    <property type="molecule type" value="Genomic_DNA"/>
</dbReference>
<dbReference type="Gene3D" id="3.30.70.870">
    <property type="entry name" value="Elongation Factor G (Translational Gtpase), domain 3"/>
    <property type="match status" value="1"/>
</dbReference>
<dbReference type="InterPro" id="IPR009000">
    <property type="entry name" value="Transl_B-barrel_sf"/>
</dbReference>
<reference evidence="9 10" key="1">
    <citation type="submission" date="2018-06" db="EMBL/GenBank/DDBJ databases">
        <title>Comparative genomics of downy mildews reveals potential adaptations to biotrophy.</title>
        <authorList>
            <person name="Fletcher K."/>
            <person name="Klosterman S.J."/>
            <person name="Derevnina L."/>
            <person name="Martin F."/>
            <person name="Koike S."/>
            <person name="Reyes Chin-Wo S."/>
            <person name="Mou B."/>
            <person name="Michelmore R."/>
        </authorList>
    </citation>
    <scope>NUCLEOTIDE SEQUENCE [LARGE SCALE GENOMIC DNA]</scope>
    <source>
        <strain evidence="9 10">R13</strain>
    </source>
</reference>
<dbReference type="Gene3D" id="3.30.230.10">
    <property type="match status" value="1"/>
</dbReference>
<dbReference type="PRINTS" id="PR00315">
    <property type="entry name" value="ELONGATNFCT"/>
</dbReference>
<keyword evidence="4" id="KW-0648">Protein biosynthesis</keyword>
<dbReference type="SUPFAM" id="SSF54980">
    <property type="entry name" value="EF-G C-terminal domain-like"/>
    <property type="match status" value="2"/>
</dbReference>
<keyword evidence="2" id="KW-0547">Nucleotide-binding</keyword>
<dbReference type="Gene3D" id="3.30.70.240">
    <property type="match status" value="1"/>
</dbReference>
<dbReference type="GO" id="GO:0003746">
    <property type="term" value="F:translation elongation factor activity"/>
    <property type="evidence" value="ECO:0007669"/>
    <property type="project" value="UniProtKB-KW"/>
</dbReference>
<protein>
    <recommendedName>
        <fullName evidence="8">Tr-type G domain-containing protein</fullName>
    </recommendedName>
</protein>
<evidence type="ECO:0000256" key="2">
    <source>
        <dbReference type="ARBA" id="ARBA00022741"/>
    </source>
</evidence>
<dbReference type="GO" id="GO:0003924">
    <property type="term" value="F:GTPase activity"/>
    <property type="evidence" value="ECO:0007669"/>
    <property type="project" value="InterPro"/>
</dbReference>
<evidence type="ECO:0000259" key="8">
    <source>
        <dbReference type="PROSITE" id="PS51722"/>
    </source>
</evidence>
<dbReference type="CDD" id="cd16262">
    <property type="entry name" value="EFG_III"/>
    <property type="match status" value="1"/>
</dbReference>
<dbReference type="Pfam" id="PF00009">
    <property type="entry name" value="GTP_EFTU"/>
    <property type="match status" value="1"/>
</dbReference>
<dbReference type="FunFam" id="3.40.50.300:FF:000514">
    <property type="entry name" value="Ribosome-releasing factor 2, mitochondrial"/>
    <property type="match status" value="1"/>
</dbReference>
<dbReference type="GO" id="GO:0032790">
    <property type="term" value="P:ribosome disassembly"/>
    <property type="evidence" value="ECO:0007669"/>
    <property type="project" value="TreeGrafter"/>
</dbReference>
<proteinExistence type="inferred from homology"/>
<dbReference type="InterPro" id="IPR041095">
    <property type="entry name" value="EFG_II"/>
</dbReference>
<comment type="similarity">
    <text evidence="1">Belongs to the TRAFAC class translation factor GTPase superfamily. Classic translation factor GTPase family. EF-G/EF-2 subfamily.</text>
</comment>
<keyword evidence="6" id="KW-0342">GTP-binding</keyword>
<dbReference type="Pfam" id="PF03764">
    <property type="entry name" value="EFG_IV"/>
    <property type="match status" value="1"/>
</dbReference>
<dbReference type="NCBIfam" id="TIGR00231">
    <property type="entry name" value="small_GTP"/>
    <property type="match status" value="1"/>
</dbReference>
<dbReference type="SMART" id="SM00889">
    <property type="entry name" value="EFG_IV"/>
    <property type="match status" value="1"/>
</dbReference>
<dbReference type="InterPro" id="IPR004540">
    <property type="entry name" value="Transl_elong_EFG/EF2"/>
</dbReference>
<evidence type="ECO:0000313" key="10">
    <source>
        <dbReference type="Proteomes" id="UP000286097"/>
    </source>
</evidence>
<dbReference type="FunFam" id="3.30.70.870:FF:000001">
    <property type="entry name" value="Elongation factor G"/>
    <property type="match status" value="1"/>
</dbReference>
<dbReference type="Pfam" id="PF22042">
    <property type="entry name" value="EF-G_D2"/>
    <property type="match status" value="1"/>
</dbReference>
<feature type="transmembrane region" description="Helical" evidence="7">
    <location>
        <begin position="98"/>
        <end position="118"/>
    </location>
</feature>
<dbReference type="Proteomes" id="UP000286097">
    <property type="component" value="Unassembled WGS sequence"/>
</dbReference>
<keyword evidence="5" id="KW-0496">Mitochondrion</keyword>
<dbReference type="InterPro" id="IPR035647">
    <property type="entry name" value="EFG_III/V"/>
</dbReference>
<comment type="caution">
    <text evidence="9">The sequence shown here is derived from an EMBL/GenBank/DDBJ whole genome shotgun (WGS) entry which is preliminary data.</text>
</comment>
<dbReference type="PANTHER" id="PTHR43261:SF1">
    <property type="entry name" value="RIBOSOME-RELEASING FACTOR 2, MITOCHONDRIAL"/>
    <property type="match status" value="1"/>
</dbReference>
<evidence type="ECO:0000256" key="7">
    <source>
        <dbReference type="SAM" id="Phobius"/>
    </source>
</evidence>
<dbReference type="InterPro" id="IPR035649">
    <property type="entry name" value="EFG_V"/>
</dbReference>
<dbReference type="Pfam" id="PF00679">
    <property type="entry name" value="EFG_C"/>
    <property type="match status" value="1"/>
</dbReference>
<dbReference type="InterPro" id="IPR009022">
    <property type="entry name" value="EFG_III"/>
</dbReference>
<dbReference type="InterPro" id="IPR053905">
    <property type="entry name" value="EF-G-like_DII"/>
</dbReference>
<dbReference type="NCBIfam" id="TIGR00484">
    <property type="entry name" value="EF-G"/>
    <property type="match status" value="1"/>
</dbReference>
<dbReference type="PROSITE" id="PS51722">
    <property type="entry name" value="G_TR_2"/>
    <property type="match status" value="1"/>
</dbReference>
<keyword evidence="7" id="KW-0472">Membrane</keyword>